<dbReference type="InterPro" id="IPR018107">
    <property type="entry name" value="Na-dicarboxylate_symporter_CS"/>
</dbReference>
<evidence type="ECO:0000256" key="2">
    <source>
        <dbReference type="ARBA" id="ARBA00006148"/>
    </source>
</evidence>
<feature type="transmembrane region" description="Helical" evidence="11">
    <location>
        <begin position="245"/>
        <end position="267"/>
    </location>
</feature>
<keyword evidence="14" id="KW-1185">Reference proteome</keyword>
<evidence type="ECO:0000256" key="6">
    <source>
        <dbReference type="ARBA" id="ARBA00022692"/>
    </source>
</evidence>
<feature type="transmembrane region" description="Helical" evidence="11">
    <location>
        <begin position="341"/>
        <end position="364"/>
    </location>
</feature>
<dbReference type="RefSeq" id="WP_149317518.1">
    <property type="nucleotide sequence ID" value="NZ_CP080293.1"/>
</dbReference>
<comment type="caution">
    <text evidence="13">The sequence shown here is derived from an EMBL/GenBank/DDBJ whole genome shotgun (WGS) entry which is preliminary data.</text>
</comment>
<keyword evidence="6 11" id="KW-0812">Transmembrane</keyword>
<dbReference type="GO" id="GO:0015141">
    <property type="term" value="F:succinate transmembrane transporter activity"/>
    <property type="evidence" value="ECO:0007669"/>
    <property type="project" value="TreeGrafter"/>
</dbReference>
<dbReference type="PANTHER" id="PTHR42865">
    <property type="entry name" value="PROTON/GLUTAMATE-ASPARTATE SYMPORTER"/>
    <property type="match status" value="1"/>
</dbReference>
<dbReference type="FunFam" id="1.10.3860.10:FF:000001">
    <property type="entry name" value="C4-dicarboxylate transport protein"/>
    <property type="match status" value="1"/>
</dbReference>
<organism evidence="13 14">
    <name type="scientific">Cupriavidus cauae</name>
    <dbReference type="NCBI Taxonomy" id="2608999"/>
    <lineage>
        <taxon>Bacteria</taxon>
        <taxon>Pseudomonadati</taxon>
        <taxon>Pseudomonadota</taxon>
        <taxon>Betaproteobacteria</taxon>
        <taxon>Burkholderiales</taxon>
        <taxon>Burkholderiaceae</taxon>
        <taxon>Cupriavidus</taxon>
    </lineage>
</organism>
<comment type="function">
    <text evidence="11">Responsible for the transport of dicarboxylates such as succinate, fumarate, and malate across the membrane.</text>
</comment>
<evidence type="ECO:0000256" key="1">
    <source>
        <dbReference type="ARBA" id="ARBA00004651"/>
    </source>
</evidence>
<dbReference type="AlphaFoldDB" id="A0A5M8BB18"/>
<keyword evidence="4 11" id="KW-1003">Cell membrane</keyword>
<feature type="transmembrane region" description="Helical" evidence="11">
    <location>
        <begin position="314"/>
        <end position="335"/>
    </location>
</feature>
<dbReference type="PROSITE" id="PS00714">
    <property type="entry name" value="NA_DICARBOXYL_SYMP_2"/>
    <property type="match status" value="1"/>
</dbReference>
<name>A0A5M8BB18_9BURK</name>
<feature type="transmembrane region" description="Helical" evidence="11">
    <location>
        <begin position="32"/>
        <end position="50"/>
    </location>
</feature>
<dbReference type="NCBIfam" id="NF002461">
    <property type="entry name" value="PRK01663.1"/>
    <property type="match status" value="1"/>
</dbReference>
<dbReference type="PRINTS" id="PR00173">
    <property type="entry name" value="EDTRNSPORT"/>
</dbReference>
<comment type="function">
    <text evidence="10">Responsible for the transport of dicarboxylates such as succinate, fumarate, and malate from the periplasm across the membrane.</text>
</comment>
<dbReference type="SUPFAM" id="SSF118215">
    <property type="entry name" value="Proton glutamate symport protein"/>
    <property type="match status" value="1"/>
</dbReference>
<dbReference type="InterPro" id="IPR001991">
    <property type="entry name" value="Na-dicarboxylate_symporter"/>
</dbReference>
<dbReference type="EMBL" id="VWRN01000006">
    <property type="protein sequence ID" value="KAA6133167.1"/>
    <property type="molecule type" value="Genomic_DNA"/>
</dbReference>
<comment type="similarity">
    <text evidence="2 11">Belongs to the dicarboxylate/amino acid:cation symporter (DAACS) (TC 2.A.23) family.</text>
</comment>
<dbReference type="Pfam" id="PF00375">
    <property type="entry name" value="SDF"/>
    <property type="match status" value="1"/>
</dbReference>
<evidence type="ECO:0000256" key="8">
    <source>
        <dbReference type="ARBA" id="ARBA00022989"/>
    </source>
</evidence>
<feature type="transmembrane region" description="Helical" evidence="11">
    <location>
        <begin position="376"/>
        <end position="397"/>
    </location>
</feature>
<evidence type="ECO:0000256" key="4">
    <source>
        <dbReference type="ARBA" id="ARBA00022475"/>
    </source>
</evidence>
<dbReference type="InterPro" id="IPR023954">
    <property type="entry name" value="C4_dicarb_transport"/>
</dbReference>
<dbReference type="Proteomes" id="UP000324324">
    <property type="component" value="Unassembled WGS sequence"/>
</dbReference>
<feature type="transmembrane region" description="Helical" evidence="11">
    <location>
        <begin position="403"/>
        <end position="427"/>
    </location>
</feature>
<accession>A0A5M8BB18</accession>
<evidence type="ECO:0000313" key="14">
    <source>
        <dbReference type="Proteomes" id="UP000324324"/>
    </source>
</evidence>
<dbReference type="GO" id="GO:0015138">
    <property type="term" value="F:fumarate transmembrane transporter activity"/>
    <property type="evidence" value="ECO:0007669"/>
    <property type="project" value="TreeGrafter"/>
</dbReference>
<dbReference type="Gene3D" id="1.10.3860.10">
    <property type="entry name" value="Sodium:dicarboxylate symporter"/>
    <property type="match status" value="1"/>
</dbReference>
<comment type="subcellular location">
    <subcellularLocation>
        <location evidence="1 11">Cell membrane</location>
        <topology evidence="1 11">Multi-pass membrane protein</topology>
    </subcellularLocation>
</comment>
<feature type="transmembrane region" description="Helical" evidence="11">
    <location>
        <begin position="176"/>
        <end position="194"/>
    </location>
</feature>
<dbReference type="HAMAP" id="MF_01300">
    <property type="entry name" value="C4_dicarb_transport"/>
    <property type="match status" value="1"/>
</dbReference>
<keyword evidence="5" id="KW-0997">Cell inner membrane</keyword>
<keyword evidence="8 11" id="KW-1133">Transmembrane helix</keyword>
<evidence type="ECO:0000256" key="3">
    <source>
        <dbReference type="ARBA" id="ARBA00022448"/>
    </source>
</evidence>
<dbReference type="GO" id="GO:0005886">
    <property type="term" value="C:plasma membrane"/>
    <property type="evidence" value="ECO:0007669"/>
    <property type="project" value="UniProtKB-SubCell"/>
</dbReference>
<sequence length="483" mass="50076">MQQPALPGAGRPHTPTPNPVPRHPIHRFTRSLFGQVLIALVLGTVLGLAFPEFAAKLKPLGDAFIKLIKMLIAPIVFCVVVAGICGAGELKKVGRVGVKAVVYFEIVTTIALALGILLAYVFQPGAGMNVNPASLDASAMSAYVDNAAKVASGGTVDFLLKLIPSTVIGAFSSGDVLQVLLVSVLFGCALSLIGEPGRPLVRLIDTFSQTLFKMMGFIIKLAPLGVLGAVAFTVGKYGIGSLKQLGFLVVLFYGAVVVFVAVVLGTVMRLSGFSVFKLIKYLRAELLVVLGTASSDSVLPQIMRKLEFMGIRKSVVGLVIPTGYSFNLDAFSIYLTLAAVFIAQATNTALSMADLLGILAVALVTSKGAHGIPGSAIVILAATLSAHPAIPAIGLVLVLSVDWFIGIARALGNLIGNCVATVVVAAWEKDIDRERAHAVLNGEIPAAELDEGLSAPVLDGLDGLEGGHAAPGYAPVPGKATGR</sequence>
<dbReference type="GO" id="GO:0070778">
    <property type="term" value="P:L-aspartate transmembrane transport"/>
    <property type="evidence" value="ECO:0007669"/>
    <property type="project" value="TreeGrafter"/>
</dbReference>
<dbReference type="PROSITE" id="PS00713">
    <property type="entry name" value="NA_DICARBOXYL_SYMP_1"/>
    <property type="match status" value="1"/>
</dbReference>
<keyword evidence="7 11" id="KW-0769">Symport</keyword>
<feature type="region of interest" description="Disordered" evidence="12">
    <location>
        <begin position="1"/>
        <end position="21"/>
    </location>
</feature>
<proteinExistence type="inferred from homology"/>
<reference evidence="13 14" key="1">
    <citation type="submission" date="2019-09" db="EMBL/GenBank/DDBJ databases">
        <title>Isolation of a novel species in the genus Cupriavidus from patients with sepsis using whole genome sequencing.</title>
        <authorList>
            <person name="Kweon O.J."/>
            <person name="Lee M.-K."/>
        </authorList>
    </citation>
    <scope>NUCLEOTIDE SEQUENCE [LARGE SCALE GENOMIC DNA]</scope>
    <source>
        <strain evidence="13 14">MKL-01</strain>
    </source>
</reference>
<evidence type="ECO:0000256" key="12">
    <source>
        <dbReference type="SAM" id="MobiDB-lite"/>
    </source>
</evidence>
<dbReference type="InterPro" id="IPR036458">
    <property type="entry name" value="Na:dicarbo_symporter_sf"/>
</dbReference>
<evidence type="ECO:0000256" key="7">
    <source>
        <dbReference type="ARBA" id="ARBA00022847"/>
    </source>
</evidence>
<evidence type="ECO:0000256" key="5">
    <source>
        <dbReference type="ARBA" id="ARBA00022519"/>
    </source>
</evidence>
<dbReference type="GO" id="GO:0015366">
    <property type="term" value="F:malate:proton symporter activity"/>
    <property type="evidence" value="ECO:0007669"/>
    <property type="project" value="TreeGrafter"/>
</dbReference>
<keyword evidence="9 11" id="KW-0472">Membrane</keyword>
<feature type="transmembrane region" description="Helical" evidence="11">
    <location>
        <begin position="100"/>
        <end position="122"/>
    </location>
</feature>
<protein>
    <recommendedName>
        <fullName evidence="11">C4-dicarboxylate transport protein</fullName>
    </recommendedName>
</protein>
<dbReference type="NCBIfam" id="NF009587">
    <property type="entry name" value="PRK13027.1"/>
    <property type="match status" value="1"/>
</dbReference>
<evidence type="ECO:0000256" key="11">
    <source>
        <dbReference type="HAMAP-Rule" id="MF_01300"/>
    </source>
</evidence>
<keyword evidence="3 11" id="KW-0813">Transport</keyword>
<feature type="transmembrane region" description="Helical" evidence="11">
    <location>
        <begin position="215"/>
        <end position="239"/>
    </location>
</feature>
<evidence type="ECO:0000313" key="13">
    <source>
        <dbReference type="EMBL" id="KAA6133167.1"/>
    </source>
</evidence>
<evidence type="ECO:0000256" key="9">
    <source>
        <dbReference type="ARBA" id="ARBA00023136"/>
    </source>
</evidence>
<gene>
    <name evidence="11" type="primary">dctA</name>
    <name evidence="13" type="ORF">F1599_01760</name>
</gene>
<feature type="transmembrane region" description="Helical" evidence="11">
    <location>
        <begin position="70"/>
        <end position="88"/>
    </location>
</feature>
<dbReference type="PANTHER" id="PTHR42865:SF1">
    <property type="entry name" value="AEROBIC C4-DICARBOXYLATE TRANSPORT PROTEIN"/>
    <property type="match status" value="1"/>
</dbReference>
<evidence type="ECO:0000256" key="10">
    <source>
        <dbReference type="ARBA" id="ARBA00053346"/>
    </source>
</evidence>